<evidence type="ECO:0000313" key="3">
    <source>
        <dbReference type="Proteomes" id="UP000738517"/>
    </source>
</evidence>
<reference evidence="2 3" key="1">
    <citation type="journal article" date="2017" name="Int. J. Syst. Evol. Microbiol.">
        <title>Photobacterium alginatilyticum sp. nov., a marine bacterium isolated from bottom seawater.</title>
        <authorList>
            <person name="Wang X."/>
            <person name="Wang Y."/>
            <person name="Yang X."/>
            <person name="Sun H."/>
            <person name="Li B."/>
            <person name="Zhang X.H."/>
        </authorList>
    </citation>
    <scope>NUCLEOTIDE SEQUENCE [LARGE SCALE GENOMIC DNA]</scope>
    <source>
        <strain evidence="2 3">P03D4</strain>
    </source>
</reference>
<gene>
    <name evidence="2" type="ORF">EIZ48_27365</name>
</gene>
<keyword evidence="3" id="KW-1185">Reference proteome</keyword>
<accession>A0ABW9YR87</accession>
<protein>
    <recommendedName>
        <fullName evidence="4">DUF4231 domain-containing protein</fullName>
    </recommendedName>
</protein>
<dbReference type="EMBL" id="RSEJ01000054">
    <property type="protein sequence ID" value="NBI56218.1"/>
    <property type="molecule type" value="Genomic_DNA"/>
</dbReference>
<keyword evidence="1" id="KW-0472">Membrane</keyword>
<dbReference type="Proteomes" id="UP000738517">
    <property type="component" value="Unassembled WGS sequence"/>
</dbReference>
<feature type="transmembrane region" description="Helical" evidence="1">
    <location>
        <begin position="63"/>
        <end position="81"/>
    </location>
</feature>
<organism evidence="2 3">
    <name type="scientific">Photobacterium alginatilyticum</name>
    <dbReference type="NCBI Taxonomy" id="1775171"/>
    <lineage>
        <taxon>Bacteria</taxon>
        <taxon>Pseudomonadati</taxon>
        <taxon>Pseudomonadota</taxon>
        <taxon>Gammaproteobacteria</taxon>
        <taxon>Vibrionales</taxon>
        <taxon>Vibrionaceae</taxon>
        <taxon>Photobacterium</taxon>
    </lineage>
</organism>
<keyword evidence="1" id="KW-0812">Transmembrane</keyword>
<dbReference type="RefSeq" id="WP_160658454.1">
    <property type="nucleotide sequence ID" value="NZ_RSEJ01000054.1"/>
</dbReference>
<keyword evidence="1" id="KW-1133">Transmembrane helix</keyword>
<evidence type="ECO:0000256" key="1">
    <source>
        <dbReference type="SAM" id="Phobius"/>
    </source>
</evidence>
<name>A0ABW9YR87_9GAMM</name>
<evidence type="ECO:0008006" key="4">
    <source>
        <dbReference type="Google" id="ProtNLM"/>
    </source>
</evidence>
<sequence length="128" mass="14877">MINTQDFKITDNNFRFQKDDYKLSRIRDVRVKQNAIKDHLFRLMALGLVFSGIVWVICPEGFGYIMAPIAFIIGLITALISSRKYELQIEFQHIDETGIQWISVAKANKLSEMTIFKEQAQHLKQIIT</sequence>
<feature type="transmembrane region" description="Helical" evidence="1">
    <location>
        <begin position="40"/>
        <end position="57"/>
    </location>
</feature>
<evidence type="ECO:0000313" key="2">
    <source>
        <dbReference type="EMBL" id="NBI56218.1"/>
    </source>
</evidence>
<comment type="caution">
    <text evidence="2">The sequence shown here is derived from an EMBL/GenBank/DDBJ whole genome shotgun (WGS) entry which is preliminary data.</text>
</comment>
<proteinExistence type="predicted"/>